<feature type="signal peptide" evidence="1">
    <location>
        <begin position="1"/>
        <end position="23"/>
    </location>
</feature>
<accession>A0A9D1NB81</accession>
<evidence type="ECO:0000313" key="2">
    <source>
        <dbReference type="EMBL" id="HIU99342.1"/>
    </source>
</evidence>
<organism evidence="2 3">
    <name type="scientific">Candidatus Limadaptatus stercoripullorum</name>
    <dbReference type="NCBI Taxonomy" id="2840846"/>
    <lineage>
        <taxon>Bacteria</taxon>
        <taxon>Bacillati</taxon>
        <taxon>Bacillota</taxon>
        <taxon>Clostridia</taxon>
        <taxon>Eubacteriales</taxon>
        <taxon>Candidatus Limadaptatus</taxon>
    </lineage>
</organism>
<protein>
    <recommendedName>
        <fullName evidence="4">PepSY domain-containing protein</fullName>
    </recommendedName>
</protein>
<dbReference type="AlphaFoldDB" id="A0A9D1NB81"/>
<evidence type="ECO:0008006" key="4">
    <source>
        <dbReference type="Google" id="ProtNLM"/>
    </source>
</evidence>
<evidence type="ECO:0000256" key="1">
    <source>
        <dbReference type="SAM" id="SignalP"/>
    </source>
</evidence>
<feature type="chain" id="PRO_5039039827" description="PepSY domain-containing protein" evidence="1">
    <location>
        <begin position="24"/>
        <end position="223"/>
    </location>
</feature>
<comment type="caution">
    <text evidence="2">The sequence shown here is derived from an EMBL/GenBank/DDBJ whole genome shotgun (WGS) entry which is preliminary data.</text>
</comment>
<name>A0A9D1NB81_9FIRM</name>
<reference evidence="2" key="1">
    <citation type="submission" date="2020-10" db="EMBL/GenBank/DDBJ databases">
        <authorList>
            <person name="Gilroy R."/>
        </authorList>
    </citation>
    <scope>NUCLEOTIDE SEQUENCE</scope>
    <source>
        <strain evidence="2">10406</strain>
    </source>
</reference>
<keyword evidence="1" id="KW-0732">Signal</keyword>
<evidence type="ECO:0000313" key="3">
    <source>
        <dbReference type="Proteomes" id="UP000886857"/>
    </source>
</evidence>
<dbReference type="Proteomes" id="UP000886857">
    <property type="component" value="Unassembled WGS sequence"/>
</dbReference>
<proteinExistence type="predicted"/>
<dbReference type="EMBL" id="DVOE01000088">
    <property type="protein sequence ID" value="HIU99342.1"/>
    <property type="molecule type" value="Genomic_DNA"/>
</dbReference>
<sequence>MRRKTVIVILLLSALALSALCLAACDRGSSEDDRPKDISRMVSAFYAGECEDFAVTFERGSKEEPFIADGKTTSVVDFSSLRVIPLRATEVSEISFTLAGAAGESVSGKLTAGTFGEFRAEVAAEFAPVKVTLTAGELTREIDLGDILSGCLSGYDAVEIARREFASRSDAEGQEGEQTREIFVKLITGDRTAYYYYVSFIGEGVDYWAVLLDPATGEVVSKR</sequence>
<gene>
    <name evidence="2" type="ORF">IAC73_05830</name>
</gene>
<reference evidence="2" key="2">
    <citation type="journal article" date="2021" name="PeerJ">
        <title>Extensive microbial diversity within the chicken gut microbiome revealed by metagenomics and culture.</title>
        <authorList>
            <person name="Gilroy R."/>
            <person name="Ravi A."/>
            <person name="Getino M."/>
            <person name="Pursley I."/>
            <person name="Horton D.L."/>
            <person name="Alikhan N.F."/>
            <person name="Baker D."/>
            <person name="Gharbi K."/>
            <person name="Hall N."/>
            <person name="Watson M."/>
            <person name="Adriaenssens E.M."/>
            <person name="Foster-Nyarko E."/>
            <person name="Jarju S."/>
            <person name="Secka A."/>
            <person name="Antonio M."/>
            <person name="Oren A."/>
            <person name="Chaudhuri R.R."/>
            <person name="La Ragione R."/>
            <person name="Hildebrand F."/>
            <person name="Pallen M.J."/>
        </authorList>
    </citation>
    <scope>NUCLEOTIDE SEQUENCE</scope>
    <source>
        <strain evidence="2">10406</strain>
    </source>
</reference>